<dbReference type="EMBL" id="AP027142">
    <property type="protein sequence ID" value="BDV35980.1"/>
    <property type="molecule type" value="Genomic_DNA"/>
</dbReference>
<dbReference type="InterPro" id="IPR012863">
    <property type="entry name" value="DUF1636"/>
</dbReference>
<evidence type="ECO:0000313" key="1">
    <source>
        <dbReference type="EMBL" id="BDV35980.1"/>
    </source>
</evidence>
<accession>A0ABN6VM58</accession>
<gene>
    <name evidence="1" type="ORF">SS37A_35090</name>
</gene>
<keyword evidence="2" id="KW-1185">Reference proteome</keyword>
<reference evidence="1 2" key="1">
    <citation type="journal article" date="2023" name="Int. J. Syst. Evol. Microbiol.">
        <title>Methylocystis iwaonis sp. nov., a type II methane-oxidizing bacterium from surface soil of a rice paddy field in Japan, and emended description of the genus Methylocystis (ex Whittenbury et al. 1970) Bowman et al. 1993.</title>
        <authorList>
            <person name="Kaise H."/>
            <person name="Sawadogo J.B."/>
            <person name="Alam M.S."/>
            <person name="Ueno C."/>
            <person name="Dianou D."/>
            <person name="Shinjo R."/>
            <person name="Asakawa S."/>
        </authorList>
    </citation>
    <scope>NUCLEOTIDE SEQUENCE [LARGE SCALE GENOMIC DNA]</scope>
    <source>
        <strain evidence="1 2">SS37A-Re</strain>
    </source>
</reference>
<evidence type="ECO:0008006" key="3">
    <source>
        <dbReference type="Google" id="ProtNLM"/>
    </source>
</evidence>
<dbReference type="Proteomes" id="UP001317629">
    <property type="component" value="Chromosome"/>
</dbReference>
<protein>
    <recommendedName>
        <fullName evidence="3">DUF1636 domain-containing protein</fullName>
    </recommendedName>
</protein>
<organism evidence="1 2">
    <name type="scientific">Methylocystis iwaonis</name>
    <dbReference type="NCBI Taxonomy" id="2885079"/>
    <lineage>
        <taxon>Bacteria</taxon>
        <taxon>Pseudomonadati</taxon>
        <taxon>Pseudomonadota</taxon>
        <taxon>Alphaproteobacteria</taxon>
        <taxon>Hyphomicrobiales</taxon>
        <taxon>Methylocystaceae</taxon>
        <taxon>Methylocystis</taxon>
    </lineage>
</organism>
<name>A0ABN6VM58_9HYPH</name>
<proteinExistence type="predicted"/>
<dbReference type="Pfam" id="PF07845">
    <property type="entry name" value="DUF1636"/>
    <property type="match status" value="1"/>
</dbReference>
<dbReference type="Gene3D" id="3.40.30.10">
    <property type="entry name" value="Glutaredoxin"/>
    <property type="match status" value="1"/>
</dbReference>
<sequence>MSNNSEVTIFVCTSCRDSNDPERRPGAAFIDALRSRLAERALDFRVEPVDCLAVCKRPATIALASATKWTYVIGDLDPASSVDEAIDSAAHYAESENGIVAWKDRPACFKKGVISRTPPLINRAG</sequence>
<dbReference type="CDD" id="cd02980">
    <property type="entry name" value="TRX_Fd_family"/>
    <property type="match status" value="1"/>
</dbReference>
<evidence type="ECO:0000313" key="2">
    <source>
        <dbReference type="Proteomes" id="UP001317629"/>
    </source>
</evidence>